<name>A0A0M3JLU5_ANISI</name>
<feature type="region of interest" description="Disordered" evidence="1">
    <location>
        <begin position="1"/>
        <end position="29"/>
    </location>
</feature>
<dbReference type="EMBL" id="UYRR01022524">
    <property type="protein sequence ID" value="VDK31492.1"/>
    <property type="molecule type" value="Genomic_DNA"/>
</dbReference>
<accession>A0A0M3JLU5</accession>
<protein>
    <submittedName>
        <fullName evidence="4">DnaJ homolog subfamily C member 16 (inferred by orthology to a human protein)</fullName>
    </submittedName>
</protein>
<dbReference type="Proteomes" id="UP000267096">
    <property type="component" value="Unassembled WGS sequence"/>
</dbReference>
<reference evidence="4" key="1">
    <citation type="submission" date="2017-02" db="UniProtKB">
        <authorList>
            <consortium name="WormBaseParasite"/>
        </authorList>
    </citation>
    <scope>IDENTIFICATION</scope>
</reference>
<gene>
    <name evidence="2" type="ORF">ASIM_LOCUS8376</name>
</gene>
<evidence type="ECO:0000313" key="4">
    <source>
        <dbReference type="WBParaSite" id="ASIM_0000862601-mRNA-1"/>
    </source>
</evidence>
<evidence type="ECO:0000313" key="2">
    <source>
        <dbReference type="EMBL" id="VDK31492.1"/>
    </source>
</evidence>
<evidence type="ECO:0000313" key="3">
    <source>
        <dbReference type="Proteomes" id="UP000267096"/>
    </source>
</evidence>
<reference evidence="2 3" key="2">
    <citation type="submission" date="2018-11" db="EMBL/GenBank/DDBJ databases">
        <authorList>
            <consortium name="Pathogen Informatics"/>
        </authorList>
    </citation>
    <scope>NUCLEOTIDE SEQUENCE [LARGE SCALE GENOMIC DNA]</scope>
</reference>
<proteinExistence type="predicted"/>
<keyword evidence="3" id="KW-1185">Reference proteome</keyword>
<dbReference type="OrthoDB" id="5854182at2759"/>
<evidence type="ECO:0000256" key="1">
    <source>
        <dbReference type="SAM" id="MobiDB-lite"/>
    </source>
</evidence>
<feature type="compositionally biased region" description="Acidic residues" evidence="1">
    <location>
        <begin position="1"/>
        <end position="19"/>
    </location>
</feature>
<organism evidence="4">
    <name type="scientific">Anisakis simplex</name>
    <name type="common">Herring worm</name>
    <dbReference type="NCBI Taxonomy" id="6269"/>
    <lineage>
        <taxon>Eukaryota</taxon>
        <taxon>Metazoa</taxon>
        <taxon>Ecdysozoa</taxon>
        <taxon>Nematoda</taxon>
        <taxon>Chromadorea</taxon>
        <taxon>Rhabditida</taxon>
        <taxon>Spirurina</taxon>
        <taxon>Ascaridomorpha</taxon>
        <taxon>Ascaridoidea</taxon>
        <taxon>Anisakidae</taxon>
        <taxon>Anisakis</taxon>
        <taxon>Anisakis simplex complex</taxon>
    </lineage>
</organism>
<sequence length="92" mass="10372">DEDDGGDSEGGESSSDDSDSEKATHEEVSESVVVISWLADGWGMHDFEVQALRKGCQLKLEDVLNGLPNWLDRLFEGSIRRYYIPEWPDNLK</sequence>
<dbReference type="AlphaFoldDB" id="A0A0M3JLU5"/>
<dbReference type="WBParaSite" id="ASIM_0000862601-mRNA-1">
    <property type="protein sequence ID" value="ASIM_0000862601-mRNA-1"/>
    <property type="gene ID" value="ASIM_0000862601"/>
</dbReference>